<dbReference type="PANTHER" id="PTHR12147">
    <property type="entry name" value="METALLOPEPTIDASE M28 FAMILY MEMBER"/>
    <property type="match status" value="1"/>
</dbReference>
<keyword evidence="1" id="KW-0472">Membrane</keyword>
<gene>
    <name evidence="4" type="ORF">Ahu01nite_023840</name>
</gene>
<sequence>MKKLAAVAVLAVIGTFALLGVRPPAARPADAPATEFSAARAFTHVQAIATGPHVTGSVANDAVREHIVTTLRGLGLDAQVQDTVSIQGSQLSASAGGVGLARVRNVVALWPGTASTGRLFVVAHYDSAQTGPGGNDDAAGTSAILEAARALTAGPRLRNDVVFVLTDAEEGCLCGAKAFVDQHPLAQQGGVVLNLEARGSSGPSIMFETAKDNAGLVGAYAKVPYPVGTSFAVEIYRMLPNDTDFTAFRERGFTGLNSAYIDGAAVYHSPMDTPSAMDKDSLQHHGDNLLALTRDLGNADLPALRSDEDATYFPVPWGLVDYPGSWTWPLAVLALVAVLVLAWLARRRGLASAPRQLAAFGSALVPLLTAPLLAQLLWISIKIIRPGYAELPIDPYRPWWYRLAVVAVVAAVVFAWYALLRRRLGPLAMTVGALTWLALLGLALAAFAPGGSYLTVLPVLAGALTGIASVLLNGRLAVLWTALGAAVAVVILLPTAVLFFPAMGMNLAAAGAFIVVLLALAIVPVIDLLHPAVVQRRNAETVEPEVVRTRGVVALRARRRGALPTLVALLAVIGCVATGLAVDRFDPAHPEPTHLMYALDADTGQARWLSASTTTSDWTAQYVKGDPAPVTDTLPAFGDEELLTGPAQAVPLAAPLLTTLSDTTAGGVRTVKLHVTPQRPDRLITLHAAKDAAVTAATVGGQNVPTDQVAGGPWGFGFVFHAPPAAGIDVTLTVRGTAELKLRVMDASDGLSGLPGFHTRPADVGIVGSHSSEMLAVARTYTI</sequence>
<feature type="transmembrane region" description="Helical" evidence="1">
    <location>
        <begin position="562"/>
        <end position="582"/>
    </location>
</feature>
<feature type="transmembrane region" description="Helical" evidence="1">
    <location>
        <begin position="479"/>
        <end position="501"/>
    </location>
</feature>
<evidence type="ECO:0000313" key="5">
    <source>
        <dbReference type="Proteomes" id="UP000603200"/>
    </source>
</evidence>
<dbReference type="EMBL" id="BOMN01000028">
    <property type="protein sequence ID" value="GIE19282.1"/>
    <property type="molecule type" value="Genomic_DNA"/>
</dbReference>
<feature type="chain" id="PRO_5046459237" evidence="2">
    <location>
        <begin position="20"/>
        <end position="783"/>
    </location>
</feature>
<keyword evidence="4" id="KW-0378">Hydrolase</keyword>
<dbReference type="Gene3D" id="3.40.630.10">
    <property type="entry name" value="Zn peptidases"/>
    <property type="match status" value="1"/>
</dbReference>
<keyword evidence="5" id="KW-1185">Reference proteome</keyword>
<dbReference type="RefSeq" id="WP_203836521.1">
    <property type="nucleotide sequence ID" value="NZ_BAAATV010000005.1"/>
</dbReference>
<evidence type="ECO:0000256" key="2">
    <source>
        <dbReference type="SAM" id="SignalP"/>
    </source>
</evidence>
<dbReference type="Pfam" id="PF04389">
    <property type="entry name" value="Peptidase_M28"/>
    <property type="match status" value="1"/>
</dbReference>
<keyword evidence="4" id="KW-0031">Aminopeptidase</keyword>
<protein>
    <submittedName>
        <fullName evidence="4">Aminopeptidase</fullName>
    </submittedName>
</protein>
<keyword evidence="1" id="KW-0812">Transmembrane</keyword>
<feature type="transmembrane region" description="Helical" evidence="1">
    <location>
        <begin position="399"/>
        <end position="420"/>
    </location>
</feature>
<name>A0ABQ3ZM66_9ACTN</name>
<dbReference type="Proteomes" id="UP000603200">
    <property type="component" value="Unassembled WGS sequence"/>
</dbReference>
<dbReference type="GO" id="GO:0004177">
    <property type="term" value="F:aminopeptidase activity"/>
    <property type="evidence" value="ECO:0007669"/>
    <property type="project" value="UniProtKB-KW"/>
</dbReference>
<organism evidence="4 5">
    <name type="scientific">Winogradskya humida</name>
    <dbReference type="NCBI Taxonomy" id="113566"/>
    <lineage>
        <taxon>Bacteria</taxon>
        <taxon>Bacillati</taxon>
        <taxon>Actinomycetota</taxon>
        <taxon>Actinomycetes</taxon>
        <taxon>Micromonosporales</taxon>
        <taxon>Micromonosporaceae</taxon>
        <taxon>Winogradskya</taxon>
    </lineage>
</organism>
<feature type="transmembrane region" description="Helical" evidence="1">
    <location>
        <begin position="507"/>
        <end position="529"/>
    </location>
</feature>
<feature type="domain" description="Peptidase M28" evidence="3">
    <location>
        <begin position="105"/>
        <end position="292"/>
    </location>
</feature>
<feature type="signal peptide" evidence="2">
    <location>
        <begin position="1"/>
        <end position="19"/>
    </location>
</feature>
<evidence type="ECO:0000256" key="1">
    <source>
        <dbReference type="SAM" id="Phobius"/>
    </source>
</evidence>
<keyword evidence="4" id="KW-0645">Protease</keyword>
<proteinExistence type="predicted"/>
<keyword evidence="2" id="KW-0732">Signal</keyword>
<dbReference type="InterPro" id="IPR045175">
    <property type="entry name" value="M28_fam"/>
</dbReference>
<feature type="transmembrane region" description="Helical" evidence="1">
    <location>
        <begin position="357"/>
        <end position="379"/>
    </location>
</feature>
<evidence type="ECO:0000259" key="3">
    <source>
        <dbReference type="Pfam" id="PF04389"/>
    </source>
</evidence>
<reference evidence="4 5" key="1">
    <citation type="submission" date="2021-01" db="EMBL/GenBank/DDBJ databases">
        <title>Whole genome shotgun sequence of Actinoplanes humidus NBRC 14915.</title>
        <authorList>
            <person name="Komaki H."/>
            <person name="Tamura T."/>
        </authorList>
    </citation>
    <scope>NUCLEOTIDE SEQUENCE [LARGE SCALE GENOMIC DNA]</scope>
    <source>
        <strain evidence="4 5">NBRC 14915</strain>
    </source>
</reference>
<feature type="transmembrane region" description="Helical" evidence="1">
    <location>
        <begin position="326"/>
        <end position="345"/>
    </location>
</feature>
<dbReference type="PANTHER" id="PTHR12147:SF26">
    <property type="entry name" value="PEPTIDASE M28 DOMAIN-CONTAINING PROTEIN"/>
    <property type="match status" value="1"/>
</dbReference>
<accession>A0ABQ3ZM66</accession>
<evidence type="ECO:0000313" key="4">
    <source>
        <dbReference type="EMBL" id="GIE19282.1"/>
    </source>
</evidence>
<comment type="caution">
    <text evidence="4">The sequence shown here is derived from an EMBL/GenBank/DDBJ whole genome shotgun (WGS) entry which is preliminary data.</text>
</comment>
<dbReference type="InterPro" id="IPR007484">
    <property type="entry name" value="Peptidase_M28"/>
</dbReference>
<feature type="transmembrane region" description="Helical" evidence="1">
    <location>
        <begin position="427"/>
        <end position="447"/>
    </location>
</feature>
<feature type="transmembrane region" description="Helical" evidence="1">
    <location>
        <begin position="453"/>
        <end position="472"/>
    </location>
</feature>
<dbReference type="SUPFAM" id="SSF53187">
    <property type="entry name" value="Zn-dependent exopeptidases"/>
    <property type="match status" value="1"/>
</dbReference>
<keyword evidence="1" id="KW-1133">Transmembrane helix</keyword>